<dbReference type="GO" id="GO:0052621">
    <property type="term" value="F:diguanylate cyclase activity"/>
    <property type="evidence" value="ECO:0007669"/>
    <property type="project" value="UniProtKB-EC"/>
</dbReference>
<gene>
    <name evidence="13" type="ORF">E2F50_10245</name>
</gene>
<feature type="transmembrane region" description="Helical" evidence="9">
    <location>
        <begin position="289"/>
        <end position="306"/>
    </location>
</feature>
<dbReference type="NCBIfam" id="TIGR00254">
    <property type="entry name" value="GGDEF"/>
    <property type="match status" value="1"/>
</dbReference>
<dbReference type="FunFam" id="3.30.70.270:FF:000001">
    <property type="entry name" value="Diguanylate cyclase domain protein"/>
    <property type="match status" value="1"/>
</dbReference>
<dbReference type="InterPro" id="IPR033479">
    <property type="entry name" value="dCache_1"/>
</dbReference>
<dbReference type="Gene3D" id="3.30.70.270">
    <property type="match status" value="1"/>
</dbReference>
<dbReference type="GO" id="GO:1902201">
    <property type="term" value="P:negative regulation of bacterial-type flagellum-dependent cell motility"/>
    <property type="evidence" value="ECO:0007669"/>
    <property type="project" value="TreeGrafter"/>
</dbReference>
<evidence type="ECO:0000259" key="10">
    <source>
        <dbReference type="PROSITE" id="PS50112"/>
    </source>
</evidence>
<evidence type="ECO:0000259" key="11">
    <source>
        <dbReference type="PROSITE" id="PS50113"/>
    </source>
</evidence>
<dbReference type="PROSITE" id="PS50887">
    <property type="entry name" value="GGDEF"/>
    <property type="match status" value="1"/>
</dbReference>
<dbReference type="GO" id="GO:0043709">
    <property type="term" value="P:cell adhesion involved in single-species biofilm formation"/>
    <property type="evidence" value="ECO:0007669"/>
    <property type="project" value="TreeGrafter"/>
</dbReference>
<dbReference type="SUPFAM" id="SSF55785">
    <property type="entry name" value="PYP-like sensor domain (PAS domain)"/>
    <property type="match status" value="1"/>
</dbReference>
<dbReference type="Pfam" id="PF02743">
    <property type="entry name" value="dCache_1"/>
    <property type="match status" value="1"/>
</dbReference>
<evidence type="ECO:0000256" key="5">
    <source>
        <dbReference type="ARBA" id="ARBA00022989"/>
    </source>
</evidence>
<dbReference type="Gene3D" id="3.30.450.20">
    <property type="entry name" value="PAS domain"/>
    <property type="match status" value="3"/>
</dbReference>
<dbReference type="InterPro" id="IPR035965">
    <property type="entry name" value="PAS-like_dom_sf"/>
</dbReference>
<dbReference type="InterPro" id="IPR029787">
    <property type="entry name" value="Nucleotide_cyclase"/>
</dbReference>
<evidence type="ECO:0000256" key="4">
    <source>
        <dbReference type="ARBA" id="ARBA00022692"/>
    </source>
</evidence>
<dbReference type="PANTHER" id="PTHR45138">
    <property type="entry name" value="REGULATORY COMPONENTS OF SENSORY TRANSDUCTION SYSTEM"/>
    <property type="match status" value="1"/>
</dbReference>
<dbReference type="CDD" id="cd01949">
    <property type="entry name" value="GGDEF"/>
    <property type="match status" value="1"/>
</dbReference>
<evidence type="ECO:0000256" key="3">
    <source>
        <dbReference type="ARBA" id="ARBA00022475"/>
    </source>
</evidence>
<dbReference type="Pfam" id="PF13426">
    <property type="entry name" value="PAS_9"/>
    <property type="match status" value="1"/>
</dbReference>
<evidence type="ECO:0000256" key="2">
    <source>
        <dbReference type="ARBA" id="ARBA00012528"/>
    </source>
</evidence>
<comment type="caution">
    <text evidence="13">The sequence shown here is derived from an EMBL/GenBank/DDBJ whole genome shotgun (WGS) entry which is preliminary data.</text>
</comment>
<dbReference type="Pfam" id="PF00990">
    <property type="entry name" value="GGDEF"/>
    <property type="match status" value="1"/>
</dbReference>
<evidence type="ECO:0000256" key="1">
    <source>
        <dbReference type="ARBA" id="ARBA00004651"/>
    </source>
</evidence>
<dbReference type="CDD" id="cd12914">
    <property type="entry name" value="PDC1_DGC_like"/>
    <property type="match status" value="1"/>
</dbReference>
<proteinExistence type="predicted"/>
<keyword evidence="6 9" id="KW-0472">Membrane</keyword>
<sequence length="630" mass="69210">MRIPALRSVATTIAVIFGFCAFIALLSWAEYSAWNAQVARVEGSLKQTAEAIAQHTDDVIEMSRLPLAGLIAEINDEVGHPEMPTKIKALITRQMKASPTLDTLSYIDAAGQMVATSSNNAPPGMNYADRDYFRFHKENPFRLPVVGKPIKSRLSNLWVIPITQKVLLQDGSFAGTVVSTIRVNHFINFFRGFDVGSDGAFLLARGDGIVLVRGPIQESMLGTSLAAGELFSRYLKRQTVGAYHYTSPVDQTARSGGYYQSTRTGIVVLASASEQEVFRAWVDTARTRWFYACILLGLALVAALLWQRQARLRRESEALLAAREAEFRLLAESSSDVISRFDENGIREYVSPSAMEILGLEPERLVGRSVYAGMDKLTETLVRDAAERLRNGSTQEKLLIRHTKPDGEHVWLETALSKLPASRDASATRVVAITRDVSRHKNMQDELDVLANTDELTRLANRRFFNTRFEEMVQRARRNATPLTLLMIDADRFKLFNDTYGHAAGDDCLRQIAAVIRDCVRRPGDVAARYGGEELAVLLADTDEQGAAAVAENIRARVEGLALAHEKNPPSGRMTVSIGLATVAAQTGSAITAQALFAQADEALYRAKSSGRNQIVSATPSRPGVPNPAE</sequence>
<dbReference type="InterPro" id="IPR000700">
    <property type="entry name" value="PAS-assoc_C"/>
</dbReference>
<dbReference type="OrthoDB" id="9812260at2"/>
<comment type="subcellular location">
    <subcellularLocation>
        <location evidence="1">Cell membrane</location>
        <topology evidence="1">Multi-pass membrane protein</topology>
    </subcellularLocation>
</comment>
<keyword evidence="3" id="KW-1003">Cell membrane</keyword>
<dbReference type="PANTHER" id="PTHR45138:SF9">
    <property type="entry name" value="DIGUANYLATE CYCLASE DGCM-RELATED"/>
    <property type="match status" value="1"/>
</dbReference>
<dbReference type="CDD" id="cd12915">
    <property type="entry name" value="PDC2_DGC_like"/>
    <property type="match status" value="1"/>
</dbReference>
<dbReference type="SMART" id="SM00091">
    <property type="entry name" value="PAS"/>
    <property type="match status" value="1"/>
</dbReference>
<feature type="domain" description="GGDEF" evidence="12">
    <location>
        <begin position="481"/>
        <end position="620"/>
    </location>
</feature>
<feature type="region of interest" description="Disordered" evidence="8">
    <location>
        <begin position="610"/>
        <end position="630"/>
    </location>
</feature>
<name>A0A4R5UKB2_9HYPH</name>
<evidence type="ECO:0000313" key="13">
    <source>
        <dbReference type="EMBL" id="TDK37254.1"/>
    </source>
</evidence>
<keyword evidence="5 9" id="KW-1133">Transmembrane helix</keyword>
<feature type="compositionally biased region" description="Polar residues" evidence="8">
    <location>
        <begin position="610"/>
        <end position="620"/>
    </location>
</feature>
<evidence type="ECO:0000256" key="7">
    <source>
        <dbReference type="ARBA" id="ARBA00034247"/>
    </source>
</evidence>
<dbReference type="RefSeq" id="WP_133316021.1">
    <property type="nucleotide sequence ID" value="NZ_SMTL01000002.1"/>
</dbReference>
<keyword evidence="14" id="KW-1185">Reference proteome</keyword>
<dbReference type="EMBL" id="SMTL01000002">
    <property type="protein sequence ID" value="TDK37254.1"/>
    <property type="molecule type" value="Genomic_DNA"/>
</dbReference>
<reference evidence="13 14" key="1">
    <citation type="submission" date="2019-03" db="EMBL/GenBank/DDBJ databases">
        <title>Rhizobium sp. nov., an bacterium isolated from biocrust in Mu Us Desert.</title>
        <authorList>
            <person name="Lixiong L."/>
        </authorList>
    </citation>
    <scope>NUCLEOTIDE SEQUENCE [LARGE SCALE GENOMIC DNA]</scope>
    <source>
        <strain evidence="13 14">SPY-1</strain>
    </source>
</reference>
<evidence type="ECO:0000313" key="14">
    <source>
        <dbReference type="Proteomes" id="UP000295238"/>
    </source>
</evidence>
<dbReference type="Proteomes" id="UP000295238">
    <property type="component" value="Unassembled WGS sequence"/>
</dbReference>
<comment type="catalytic activity">
    <reaction evidence="7">
        <text>2 GTP = 3',3'-c-di-GMP + 2 diphosphate</text>
        <dbReference type="Rhea" id="RHEA:24898"/>
        <dbReference type="ChEBI" id="CHEBI:33019"/>
        <dbReference type="ChEBI" id="CHEBI:37565"/>
        <dbReference type="ChEBI" id="CHEBI:58805"/>
        <dbReference type="EC" id="2.7.7.65"/>
    </reaction>
</comment>
<dbReference type="PROSITE" id="PS50113">
    <property type="entry name" value="PAC"/>
    <property type="match status" value="1"/>
</dbReference>
<dbReference type="PROSITE" id="PS50112">
    <property type="entry name" value="PAS"/>
    <property type="match status" value="1"/>
</dbReference>
<dbReference type="EC" id="2.7.7.65" evidence="2"/>
<dbReference type="SMART" id="SM00267">
    <property type="entry name" value="GGDEF"/>
    <property type="match status" value="1"/>
</dbReference>
<feature type="domain" description="PAC" evidence="11">
    <location>
        <begin position="393"/>
        <end position="449"/>
    </location>
</feature>
<evidence type="ECO:0000256" key="8">
    <source>
        <dbReference type="SAM" id="MobiDB-lite"/>
    </source>
</evidence>
<protein>
    <recommendedName>
        <fullName evidence="2">diguanylate cyclase</fullName>
        <ecNumber evidence="2">2.7.7.65</ecNumber>
    </recommendedName>
</protein>
<dbReference type="AlphaFoldDB" id="A0A4R5UKB2"/>
<feature type="domain" description="PAS" evidence="10">
    <location>
        <begin position="323"/>
        <end position="402"/>
    </location>
</feature>
<evidence type="ECO:0000259" key="12">
    <source>
        <dbReference type="PROSITE" id="PS50887"/>
    </source>
</evidence>
<dbReference type="GO" id="GO:0005886">
    <property type="term" value="C:plasma membrane"/>
    <property type="evidence" value="ECO:0007669"/>
    <property type="project" value="UniProtKB-SubCell"/>
</dbReference>
<organism evidence="13 14">
    <name type="scientific">Rhizobium deserti</name>
    <dbReference type="NCBI Taxonomy" id="2547961"/>
    <lineage>
        <taxon>Bacteria</taxon>
        <taxon>Pseudomonadati</taxon>
        <taxon>Pseudomonadota</taxon>
        <taxon>Alphaproteobacteria</taxon>
        <taxon>Hyphomicrobiales</taxon>
        <taxon>Rhizobiaceae</taxon>
        <taxon>Rhizobium/Agrobacterium group</taxon>
        <taxon>Rhizobium</taxon>
    </lineage>
</organism>
<dbReference type="InterPro" id="IPR050469">
    <property type="entry name" value="Diguanylate_Cyclase"/>
</dbReference>
<dbReference type="InterPro" id="IPR000160">
    <property type="entry name" value="GGDEF_dom"/>
</dbReference>
<feature type="transmembrane region" description="Helical" evidence="9">
    <location>
        <begin position="9"/>
        <end position="29"/>
    </location>
</feature>
<evidence type="ECO:0000256" key="6">
    <source>
        <dbReference type="ARBA" id="ARBA00023136"/>
    </source>
</evidence>
<dbReference type="SUPFAM" id="SSF55073">
    <property type="entry name" value="Nucleotide cyclase"/>
    <property type="match status" value="1"/>
</dbReference>
<accession>A0A4R5UKB2</accession>
<dbReference type="CDD" id="cd00130">
    <property type="entry name" value="PAS"/>
    <property type="match status" value="1"/>
</dbReference>
<dbReference type="InterPro" id="IPR043128">
    <property type="entry name" value="Rev_trsase/Diguanyl_cyclase"/>
</dbReference>
<evidence type="ECO:0000256" key="9">
    <source>
        <dbReference type="SAM" id="Phobius"/>
    </source>
</evidence>
<dbReference type="InterPro" id="IPR000014">
    <property type="entry name" value="PAS"/>
</dbReference>
<keyword evidence="4 9" id="KW-0812">Transmembrane</keyword>
<dbReference type="NCBIfam" id="TIGR00229">
    <property type="entry name" value="sensory_box"/>
    <property type="match status" value="1"/>
</dbReference>